<evidence type="ECO:0000313" key="2">
    <source>
        <dbReference type="Proteomes" id="UP000288215"/>
    </source>
</evidence>
<dbReference type="Gene3D" id="3.40.50.2000">
    <property type="entry name" value="Glycogen Phosphorylase B"/>
    <property type="match status" value="1"/>
</dbReference>
<protein>
    <recommendedName>
        <fullName evidence="3">Glycosyltransferase subfamily 4-like N-terminal domain-containing protein</fullName>
    </recommendedName>
</protein>
<name>A0A3S4UFK7_METS7</name>
<comment type="caution">
    <text evidence="1">The sequence shown here is derived from an EMBL/GenBank/DDBJ whole genome shotgun (WGS) entry which is preliminary data.</text>
</comment>
<dbReference type="Proteomes" id="UP000288215">
    <property type="component" value="Unassembled WGS sequence"/>
</dbReference>
<sequence length="190" mass="21785">MLSLYLADKISKGNIDLIIFHDDVPKPPIADQWSCRAILYSHFPYMARLYFNISDPSEERGNISVLKDRIVRIATKGGLFVEDSPHAALLANSSITKTFIDRIWGKRTEILFPPVSLPEEDPTIEKKDLVTVVGAIQPNKRLGDILTAFAQTKVGHLFIIGRIYEKWYYERLLKIRNDLGLQKSRIHYKC</sequence>
<reference evidence="1 2" key="1">
    <citation type="submission" date="2018-12" db="EMBL/GenBank/DDBJ databases">
        <title>The complete genome of the methanogenic archaea of the candidate phylum Verstraetearchaeota, obtained from the metagenome of underground thermal water.</title>
        <authorList>
            <person name="Kadnikov V.V."/>
            <person name="Mardanov A.V."/>
            <person name="Beletsky A.V."/>
            <person name="Karnachuk O.V."/>
            <person name="Ravin N.V."/>
        </authorList>
    </citation>
    <scope>NUCLEOTIDE SEQUENCE [LARGE SCALE GENOMIC DNA]</scope>
    <source>
        <strain evidence="1">Ch88</strain>
    </source>
</reference>
<gene>
    <name evidence="1" type="ORF">Metus_1641</name>
</gene>
<dbReference type="EMBL" id="RXGA01000004">
    <property type="protein sequence ID" value="RWX72782.1"/>
    <property type="molecule type" value="Genomic_DNA"/>
</dbReference>
<dbReference type="SUPFAM" id="SSF53756">
    <property type="entry name" value="UDP-Glycosyltransferase/glycogen phosphorylase"/>
    <property type="match status" value="1"/>
</dbReference>
<evidence type="ECO:0000313" key="1">
    <source>
        <dbReference type="EMBL" id="RWX72782.1"/>
    </source>
</evidence>
<evidence type="ECO:0008006" key="3">
    <source>
        <dbReference type="Google" id="ProtNLM"/>
    </source>
</evidence>
<proteinExistence type="predicted"/>
<accession>A0A3S4UFK7</accession>
<organism evidence="1 2">
    <name type="scientific">Methanosuratincola subterraneus</name>
    <dbReference type="NCBI Taxonomy" id="2593994"/>
    <lineage>
        <taxon>Archaea</taxon>
        <taxon>Thermoproteota</taxon>
        <taxon>Methanosuratincolia</taxon>
        <taxon>Candidatus Methanomethylicales</taxon>
        <taxon>Candidatus Methanomethylicaceae</taxon>
        <taxon>Candidatus Methanosuratincola (ex Vanwonterghem et al. 2016)</taxon>
    </lineage>
</organism>
<dbReference type="AlphaFoldDB" id="A0A3S4UFK7"/>